<dbReference type="PANTHER" id="PTHR34876">
    <property type="match status" value="1"/>
</dbReference>
<dbReference type="PRINTS" id="PR00733">
    <property type="entry name" value="GLHYDRLASE6"/>
</dbReference>
<dbReference type="GO" id="GO:0016787">
    <property type="term" value="F:hydrolase activity"/>
    <property type="evidence" value="ECO:0007669"/>
    <property type="project" value="UniProtKB-KW"/>
</dbReference>
<dbReference type="EC" id="3.2.1.-" evidence="9"/>
<dbReference type="SMART" id="SM00637">
    <property type="entry name" value="CBD_II"/>
    <property type="match status" value="1"/>
</dbReference>
<evidence type="ECO:0000313" key="12">
    <source>
        <dbReference type="EMBL" id="MFC5822903.1"/>
    </source>
</evidence>
<evidence type="ECO:0000256" key="6">
    <source>
        <dbReference type="ARBA" id="ARBA00023295"/>
    </source>
</evidence>
<dbReference type="PROSITE" id="PS00655">
    <property type="entry name" value="GLYCOSYL_HYDROL_F6_1"/>
    <property type="match status" value="1"/>
</dbReference>
<evidence type="ECO:0000256" key="7">
    <source>
        <dbReference type="ARBA" id="ARBA00023326"/>
    </source>
</evidence>
<name>A0ABW1CE74_9ACTN</name>
<comment type="caution">
    <text evidence="12">The sequence shown here is derived from an EMBL/GenBank/DDBJ whole genome shotgun (WGS) entry which is preliminary data.</text>
</comment>
<feature type="active site" evidence="8">
    <location>
        <position position="491"/>
    </location>
</feature>
<dbReference type="PROSITE" id="PS51173">
    <property type="entry name" value="CBM2"/>
    <property type="match status" value="1"/>
</dbReference>
<dbReference type="InterPro" id="IPR008965">
    <property type="entry name" value="CBM2/CBM3_carb-bd_dom_sf"/>
</dbReference>
<evidence type="ECO:0000256" key="1">
    <source>
        <dbReference type="ARBA" id="ARBA00022729"/>
    </source>
</evidence>
<feature type="domain" description="CBM2" evidence="11">
    <location>
        <begin position="16"/>
        <end position="126"/>
    </location>
</feature>
<dbReference type="EMBL" id="JBHSPA010000006">
    <property type="protein sequence ID" value="MFC5822903.1"/>
    <property type="molecule type" value="Genomic_DNA"/>
</dbReference>
<organism evidence="12 13">
    <name type="scientific">Nonomuraea insulae</name>
    <dbReference type="NCBI Taxonomy" id="1616787"/>
    <lineage>
        <taxon>Bacteria</taxon>
        <taxon>Bacillati</taxon>
        <taxon>Actinomycetota</taxon>
        <taxon>Actinomycetes</taxon>
        <taxon>Streptosporangiales</taxon>
        <taxon>Streptosporangiaceae</taxon>
        <taxon>Nonomuraea</taxon>
    </lineage>
</organism>
<keyword evidence="5 9" id="KW-0119">Carbohydrate metabolism</keyword>
<gene>
    <name evidence="12" type="ORF">ACFPZ3_03440</name>
</gene>
<feature type="chain" id="PRO_5044991777" description="Glucanase" evidence="9">
    <location>
        <begin position="25"/>
        <end position="822"/>
    </location>
</feature>
<keyword evidence="7 9" id="KW-0624">Polysaccharide degradation</keyword>
<evidence type="ECO:0000256" key="10">
    <source>
        <dbReference type="SAM" id="MobiDB-lite"/>
    </source>
</evidence>
<dbReference type="Pfam" id="PF00553">
    <property type="entry name" value="CBM_2"/>
    <property type="match status" value="1"/>
</dbReference>
<evidence type="ECO:0000256" key="3">
    <source>
        <dbReference type="ARBA" id="ARBA00023001"/>
    </source>
</evidence>
<evidence type="ECO:0000259" key="11">
    <source>
        <dbReference type="PROSITE" id="PS51173"/>
    </source>
</evidence>
<proteinExistence type="inferred from homology"/>
<feature type="signal peptide" evidence="9">
    <location>
        <begin position="1"/>
        <end position="24"/>
    </location>
</feature>
<evidence type="ECO:0000256" key="4">
    <source>
        <dbReference type="ARBA" id="ARBA00023157"/>
    </source>
</evidence>
<protein>
    <recommendedName>
        <fullName evidence="9">Glucanase</fullName>
        <ecNumber evidence="9">3.2.1.-</ecNumber>
    </recommendedName>
</protein>
<accession>A0ABW1CE74</accession>
<dbReference type="InterPro" id="IPR036434">
    <property type="entry name" value="Beta_cellobiohydrolase_sf"/>
</dbReference>
<dbReference type="Gene3D" id="2.60.40.290">
    <property type="match status" value="1"/>
</dbReference>
<evidence type="ECO:0000256" key="8">
    <source>
        <dbReference type="PROSITE-ProRule" id="PRU10056"/>
    </source>
</evidence>
<keyword evidence="2 9" id="KW-0378">Hydrolase</keyword>
<dbReference type="InterPro" id="IPR001919">
    <property type="entry name" value="CBD2"/>
</dbReference>
<evidence type="ECO:0000256" key="9">
    <source>
        <dbReference type="RuleBase" id="RU361186"/>
    </source>
</evidence>
<dbReference type="PANTHER" id="PTHR34876:SF4">
    <property type="entry name" value="1,4-BETA-D-GLUCAN CELLOBIOHYDROLASE C-RELATED"/>
    <property type="match status" value="1"/>
</dbReference>
<keyword evidence="3 9" id="KW-0136">Cellulose degradation</keyword>
<keyword evidence="6 9" id="KW-0326">Glycosidase</keyword>
<keyword evidence="4" id="KW-1015">Disulfide bond</keyword>
<feature type="region of interest" description="Disordered" evidence="10">
    <location>
        <begin position="367"/>
        <end position="411"/>
    </location>
</feature>
<dbReference type="Proteomes" id="UP001596058">
    <property type="component" value="Unassembled WGS sequence"/>
</dbReference>
<dbReference type="SUPFAM" id="SSF51989">
    <property type="entry name" value="Glycosyl hydrolases family 6, cellulases"/>
    <property type="match status" value="1"/>
</dbReference>
<dbReference type="InterPro" id="IPR016288">
    <property type="entry name" value="Beta_cellobiohydrolase"/>
</dbReference>
<evidence type="ECO:0000313" key="13">
    <source>
        <dbReference type="Proteomes" id="UP001596058"/>
    </source>
</evidence>
<keyword evidence="1 9" id="KW-0732">Signal</keyword>
<comment type="similarity">
    <text evidence="9">Belongs to the glycosyl hydrolase family 6.</text>
</comment>
<dbReference type="InterPro" id="IPR001524">
    <property type="entry name" value="Glyco_hydro_6_CS"/>
</dbReference>
<keyword evidence="13" id="KW-1185">Reference proteome</keyword>
<dbReference type="Pfam" id="PF01341">
    <property type="entry name" value="Glyco_hydro_6"/>
    <property type="match status" value="1"/>
</dbReference>
<dbReference type="RefSeq" id="WP_379512451.1">
    <property type="nucleotide sequence ID" value="NZ_JBHSPA010000006.1"/>
</dbReference>
<sequence length="822" mass="84663">MRRLATPLIAVLVIIALCGLPAQAASRLVATFSLSGTTGTFVVSNPGTTAVTGWSIVFELPSGVTASNAQNATIRQSGTKVTLTPAYYINNLQPGRSTEPYSPKVTLSSAVQPVSCLINGANCDGSGGDPPAKPPVSATYEVSGGSAKLVVANNGTAALNGTWTGANPSPASFSVNNTTCGGGTGPTTPSVVTSSSAVSVNEGGTATFTARLSSAPTSNVTVTTARTSGDTDLTVSSGASLTFTPSNWSTAQTVTLAAAQDSDSTAGTAAFSVGGSGVTAATVNATEVDDDGTTTQSITVSSTAVTVPEGSTGTFTVRLAAQPTSGVTVTTTAGSGDTNLTVSSGASLSFTTSNWSTPQTVTLAAAQDSDTANGTRPFTVASSGLTSRTVTATESDDDGTSNPGTHVENPYASATGYVNPNWRTKAAAEPGGSAVANTSTAVWLDRIAAIAGSSSAMGLRAHLDEAVRQDAANGSAPLTIQFVIYDLPNRDCSALASNGELLISQDGFNRYKAEYIDPIAAILRESAYANLRIVTIIEPDSLPNLITNVNAFEKCREANGAGGYRDGVRYALNALHPITNVYTYIDAAHHAWLGWDSNFNPAVNLFYDTVSPTTAGVDSVDGFIVNTANTSATTEPYFTINSTVNGQSVRQSKWVDWNFYVDEQSFAAALRNALIAKGFRQGLGMLIDTSRNGWGGSARPTGPSTSTVMDDFVNQSRVDRRIHAGNWCNQSGAGMGARPTASPAAGFDAYVWIKPPGESDGASTDIPNDEGKKFDRMCDPTYTGNSLNGNNMSGALANAPLSGQWFSAQFRQLLANAYPPIN</sequence>
<evidence type="ECO:0000256" key="2">
    <source>
        <dbReference type="ARBA" id="ARBA00022801"/>
    </source>
</evidence>
<reference evidence="13" key="1">
    <citation type="journal article" date="2019" name="Int. J. Syst. Evol. Microbiol.">
        <title>The Global Catalogue of Microorganisms (GCM) 10K type strain sequencing project: providing services to taxonomists for standard genome sequencing and annotation.</title>
        <authorList>
            <consortium name="The Broad Institute Genomics Platform"/>
            <consortium name="The Broad Institute Genome Sequencing Center for Infectious Disease"/>
            <person name="Wu L."/>
            <person name="Ma J."/>
        </authorList>
    </citation>
    <scope>NUCLEOTIDE SEQUENCE [LARGE SCALE GENOMIC DNA]</scope>
    <source>
        <strain evidence="13">CCUG 53903</strain>
    </source>
</reference>
<dbReference type="Gene3D" id="3.20.20.40">
    <property type="entry name" value="1, 4-beta cellobiohydrolase"/>
    <property type="match status" value="1"/>
</dbReference>
<feature type="compositionally biased region" description="Polar residues" evidence="10">
    <location>
        <begin position="367"/>
        <end position="393"/>
    </location>
</feature>
<evidence type="ECO:0000256" key="5">
    <source>
        <dbReference type="ARBA" id="ARBA00023277"/>
    </source>
</evidence>
<dbReference type="InterPro" id="IPR012291">
    <property type="entry name" value="CBM2_carb-bd_dom_sf"/>
</dbReference>
<dbReference type="SUPFAM" id="SSF49384">
    <property type="entry name" value="Carbohydrate-binding domain"/>
    <property type="match status" value="1"/>
</dbReference>